<evidence type="ECO:0000256" key="1">
    <source>
        <dbReference type="ARBA" id="ARBA00004651"/>
    </source>
</evidence>
<comment type="similarity">
    <text evidence="11">Belongs to the cytochrome b561 family.</text>
</comment>
<dbReference type="EMBL" id="LAZR01064642">
    <property type="protein sequence ID" value="KKK57128.1"/>
    <property type="molecule type" value="Genomic_DNA"/>
</dbReference>
<dbReference type="InterPro" id="IPR052168">
    <property type="entry name" value="Cytochrome_b561_oxidase"/>
</dbReference>
<comment type="subcellular location">
    <subcellularLocation>
        <location evidence="1">Cell membrane</location>
        <topology evidence="1">Multi-pass membrane protein</topology>
    </subcellularLocation>
</comment>
<keyword evidence="8 12" id="KW-1133">Transmembrane helix</keyword>
<keyword evidence="5 12" id="KW-0812">Transmembrane</keyword>
<dbReference type="Gene3D" id="1.20.950.20">
    <property type="entry name" value="Transmembrane di-heme cytochromes, Chain C"/>
    <property type="match status" value="1"/>
</dbReference>
<evidence type="ECO:0000256" key="7">
    <source>
        <dbReference type="ARBA" id="ARBA00022982"/>
    </source>
</evidence>
<dbReference type="SUPFAM" id="SSF81342">
    <property type="entry name" value="Transmembrane di-heme cytochromes"/>
    <property type="match status" value="1"/>
</dbReference>
<gene>
    <name evidence="14" type="ORF">LCGC14_3057630</name>
</gene>
<keyword evidence="7" id="KW-0249">Electron transport</keyword>
<evidence type="ECO:0000256" key="3">
    <source>
        <dbReference type="ARBA" id="ARBA00022475"/>
    </source>
</evidence>
<dbReference type="PANTHER" id="PTHR30529">
    <property type="entry name" value="CYTOCHROME B561"/>
    <property type="match status" value="1"/>
</dbReference>
<keyword evidence="9" id="KW-0408">Iron</keyword>
<dbReference type="Pfam" id="PF01292">
    <property type="entry name" value="Ni_hydr_CYTB"/>
    <property type="match status" value="1"/>
</dbReference>
<reference evidence="14" key="1">
    <citation type="journal article" date="2015" name="Nature">
        <title>Complex archaea that bridge the gap between prokaryotes and eukaryotes.</title>
        <authorList>
            <person name="Spang A."/>
            <person name="Saw J.H."/>
            <person name="Jorgensen S.L."/>
            <person name="Zaremba-Niedzwiedzka K."/>
            <person name="Martijn J."/>
            <person name="Lind A.E."/>
            <person name="van Eijk R."/>
            <person name="Schleper C."/>
            <person name="Guy L."/>
            <person name="Ettema T.J."/>
        </authorList>
    </citation>
    <scope>NUCLEOTIDE SEQUENCE</scope>
</reference>
<evidence type="ECO:0000256" key="12">
    <source>
        <dbReference type="SAM" id="Phobius"/>
    </source>
</evidence>
<feature type="transmembrane region" description="Helical" evidence="12">
    <location>
        <begin position="88"/>
        <end position="110"/>
    </location>
</feature>
<feature type="non-terminal residue" evidence="14">
    <location>
        <position position="169"/>
    </location>
</feature>
<keyword evidence="2" id="KW-0813">Transport</keyword>
<evidence type="ECO:0000256" key="9">
    <source>
        <dbReference type="ARBA" id="ARBA00023004"/>
    </source>
</evidence>
<evidence type="ECO:0000313" key="14">
    <source>
        <dbReference type="EMBL" id="KKK57128.1"/>
    </source>
</evidence>
<dbReference type="GO" id="GO:0005886">
    <property type="term" value="C:plasma membrane"/>
    <property type="evidence" value="ECO:0007669"/>
    <property type="project" value="UniProtKB-SubCell"/>
</dbReference>
<keyword evidence="10 12" id="KW-0472">Membrane</keyword>
<dbReference type="PANTHER" id="PTHR30529:SF1">
    <property type="entry name" value="CYTOCHROME B561 HOMOLOG 2"/>
    <property type="match status" value="1"/>
</dbReference>
<dbReference type="GO" id="GO:0009055">
    <property type="term" value="F:electron transfer activity"/>
    <property type="evidence" value="ECO:0007669"/>
    <property type="project" value="InterPro"/>
</dbReference>
<keyword evidence="4" id="KW-0349">Heme</keyword>
<comment type="caution">
    <text evidence="14">The sequence shown here is derived from an EMBL/GenBank/DDBJ whole genome shotgun (WGS) entry which is preliminary data.</text>
</comment>
<evidence type="ECO:0000256" key="11">
    <source>
        <dbReference type="ARBA" id="ARBA00037975"/>
    </source>
</evidence>
<evidence type="ECO:0000256" key="2">
    <source>
        <dbReference type="ARBA" id="ARBA00022448"/>
    </source>
</evidence>
<sequence length="169" mass="19523">MQRQGFSRSAVILHWLLAVSIFFLFISSWWMMGLPLPSSELQFRAFPFQLHKNIGITLVIIILMLLYVRLRHRPSPPDSTDMAPWMHWLAIAAHVAVYGLVLAVCLTGYLSSAHTRWDTVLWWTIEFPRIAPPSEELNEFWGELHMWTAWALLGIIAVHVSGAIYHAFR</sequence>
<proteinExistence type="inferred from homology"/>
<accession>A0A0F8WKC8</accession>
<keyword evidence="3" id="KW-1003">Cell membrane</keyword>
<evidence type="ECO:0000256" key="5">
    <source>
        <dbReference type="ARBA" id="ARBA00022692"/>
    </source>
</evidence>
<feature type="transmembrane region" description="Helical" evidence="12">
    <location>
        <begin position="50"/>
        <end position="68"/>
    </location>
</feature>
<evidence type="ECO:0000259" key="13">
    <source>
        <dbReference type="Pfam" id="PF01292"/>
    </source>
</evidence>
<feature type="transmembrane region" description="Helical" evidence="12">
    <location>
        <begin position="147"/>
        <end position="168"/>
    </location>
</feature>
<dbReference type="AlphaFoldDB" id="A0A0F8WKC8"/>
<dbReference type="GO" id="GO:0020037">
    <property type="term" value="F:heme binding"/>
    <property type="evidence" value="ECO:0007669"/>
    <property type="project" value="TreeGrafter"/>
</dbReference>
<protein>
    <recommendedName>
        <fullName evidence="13">Cytochrome b561 bacterial/Ni-hydrogenase domain-containing protein</fullName>
    </recommendedName>
</protein>
<dbReference type="InterPro" id="IPR016174">
    <property type="entry name" value="Di-haem_cyt_TM"/>
</dbReference>
<feature type="transmembrane region" description="Helical" evidence="12">
    <location>
        <begin position="12"/>
        <end position="30"/>
    </location>
</feature>
<dbReference type="GO" id="GO:0046872">
    <property type="term" value="F:metal ion binding"/>
    <property type="evidence" value="ECO:0007669"/>
    <property type="project" value="UniProtKB-KW"/>
</dbReference>
<name>A0A0F8WKC8_9ZZZZ</name>
<dbReference type="InterPro" id="IPR011577">
    <property type="entry name" value="Cyt_b561_bac/Ni-Hgenase"/>
</dbReference>
<keyword evidence="6" id="KW-0479">Metal-binding</keyword>
<evidence type="ECO:0000256" key="4">
    <source>
        <dbReference type="ARBA" id="ARBA00022617"/>
    </source>
</evidence>
<evidence type="ECO:0000256" key="10">
    <source>
        <dbReference type="ARBA" id="ARBA00023136"/>
    </source>
</evidence>
<evidence type="ECO:0000256" key="6">
    <source>
        <dbReference type="ARBA" id="ARBA00022723"/>
    </source>
</evidence>
<dbReference type="GO" id="GO:0022904">
    <property type="term" value="P:respiratory electron transport chain"/>
    <property type="evidence" value="ECO:0007669"/>
    <property type="project" value="InterPro"/>
</dbReference>
<feature type="domain" description="Cytochrome b561 bacterial/Ni-hydrogenase" evidence="13">
    <location>
        <begin position="6"/>
        <end position="169"/>
    </location>
</feature>
<organism evidence="14">
    <name type="scientific">marine sediment metagenome</name>
    <dbReference type="NCBI Taxonomy" id="412755"/>
    <lineage>
        <taxon>unclassified sequences</taxon>
        <taxon>metagenomes</taxon>
        <taxon>ecological metagenomes</taxon>
    </lineage>
</organism>
<evidence type="ECO:0000256" key="8">
    <source>
        <dbReference type="ARBA" id="ARBA00022989"/>
    </source>
</evidence>